<dbReference type="Pfam" id="PF01345">
    <property type="entry name" value="DUF11"/>
    <property type="match status" value="1"/>
</dbReference>
<dbReference type="AlphaFoldDB" id="A0A847VDM3"/>
<feature type="transmembrane region" description="Helical" evidence="1">
    <location>
        <begin position="502"/>
        <end position="525"/>
    </location>
</feature>
<keyword evidence="1" id="KW-0812">Transmembrane</keyword>
<reference evidence="3 4" key="1">
    <citation type="journal article" date="2020" name="Biotechnol. Biofuels">
        <title>New insights from the biogas microbiome by comprehensive genome-resolved metagenomics of nearly 1600 species originating from multiple anaerobic digesters.</title>
        <authorList>
            <person name="Campanaro S."/>
            <person name="Treu L."/>
            <person name="Rodriguez-R L.M."/>
            <person name="Kovalovszki A."/>
            <person name="Ziels R.M."/>
            <person name="Maus I."/>
            <person name="Zhu X."/>
            <person name="Kougias P.G."/>
            <person name="Basile A."/>
            <person name="Luo G."/>
            <person name="Schluter A."/>
            <person name="Konstantinidis K.T."/>
            <person name="Angelidaki I."/>
        </authorList>
    </citation>
    <scope>NUCLEOTIDE SEQUENCE [LARGE SCALE GENOMIC DNA]</scope>
    <source>
        <strain evidence="3">AS19jrsBPTG_9</strain>
    </source>
</reference>
<feature type="domain" description="DUF11" evidence="2">
    <location>
        <begin position="361"/>
        <end position="464"/>
    </location>
</feature>
<dbReference type="Proteomes" id="UP000564033">
    <property type="component" value="Unassembled WGS sequence"/>
</dbReference>
<dbReference type="EMBL" id="JAAZIL010000057">
    <property type="protein sequence ID" value="NLZ24571.1"/>
    <property type="molecule type" value="Genomic_DNA"/>
</dbReference>
<feature type="transmembrane region" description="Helical" evidence="1">
    <location>
        <begin position="12"/>
        <end position="29"/>
    </location>
</feature>
<evidence type="ECO:0000313" key="4">
    <source>
        <dbReference type="Proteomes" id="UP000564033"/>
    </source>
</evidence>
<gene>
    <name evidence="3" type="ORF">GX888_02400</name>
</gene>
<protein>
    <submittedName>
        <fullName evidence="3">DUF11 domain-containing protein</fullName>
    </submittedName>
</protein>
<evidence type="ECO:0000256" key="1">
    <source>
        <dbReference type="SAM" id="Phobius"/>
    </source>
</evidence>
<keyword evidence="1" id="KW-0472">Membrane</keyword>
<keyword evidence="1" id="KW-1133">Transmembrane helix</keyword>
<organism evidence="3 4">
    <name type="scientific">Candidatus Dojkabacteria bacterium</name>
    <dbReference type="NCBI Taxonomy" id="2099670"/>
    <lineage>
        <taxon>Bacteria</taxon>
        <taxon>Candidatus Dojkabacteria</taxon>
    </lineage>
</organism>
<sequence length="545" mass="58390">MKLKLTKNNTIIFIVSIVGLSFILGFLVWRVNQKETVAPIEGEAGGGAGACCDPNVGCTAGWKCVSKSCDETESAIPCTAGASDCDTCGTGFRCRVLTSPSTSVCVNASTHTCKVTTTHTCMRESPDDPPSEGDCKNVQCEWPIVLMSGRNDPSQELCRCEPCTGKKAGNPWSCTGNPPTCNPSGCPSGYESCGTSVSHESGNDCKKNRSVYCVTYHPDCNNPSYIYRYCKPIKEDEKNICTGGAWEVKPADTIDYGKAIPFKVKNTDVDGVEADSRSAKLCTGSVSKCTSGSTKSTTLSSNIISGTLTGLAPGTYTLTVSWKDGKGNSGSACEKTTTFTVSESPVNPDWSVSKSVIGECIDEDTPNPSAILRYTIKVKNTGSGAGNITRIEDSIEYNGDVFPSGLQSSNIQPSGSYSSSKTTWGSASFNPNEEKIYSYDVIVSKEYFGLYDNTVTVIVAEGDNLQASATIEINCLEKSPEEPIPEDTPPETGIFDTTLGRLFGGIFLVVIGVIIYSLPSGIFVIKPKPINYKYRDKFEKKMKEK</sequence>
<comment type="caution">
    <text evidence="3">The sequence shown here is derived from an EMBL/GenBank/DDBJ whole genome shotgun (WGS) entry which is preliminary data.</text>
</comment>
<accession>A0A847VDM3</accession>
<dbReference type="InterPro" id="IPR001434">
    <property type="entry name" value="OmcB-like_DUF11"/>
</dbReference>
<proteinExistence type="predicted"/>
<name>A0A847VDM3_9BACT</name>
<evidence type="ECO:0000313" key="3">
    <source>
        <dbReference type="EMBL" id="NLZ24571.1"/>
    </source>
</evidence>
<evidence type="ECO:0000259" key="2">
    <source>
        <dbReference type="Pfam" id="PF01345"/>
    </source>
</evidence>